<keyword evidence="12" id="KW-1185">Reference proteome</keyword>
<accession>A0A482WK14</accession>
<dbReference type="Proteomes" id="UP000291343">
    <property type="component" value="Unassembled WGS sequence"/>
</dbReference>
<evidence type="ECO:0000256" key="5">
    <source>
        <dbReference type="ARBA" id="ARBA00022989"/>
    </source>
</evidence>
<comment type="caution">
    <text evidence="8">Lacks conserved residue(s) required for the propagation of feature annotation.</text>
</comment>
<name>A0A482WK14_LAOST</name>
<dbReference type="InterPro" id="IPR023415">
    <property type="entry name" value="LDLR_class-A_CS"/>
</dbReference>
<protein>
    <submittedName>
        <fullName evidence="11">Uncharacterized protein</fullName>
    </submittedName>
</protein>
<evidence type="ECO:0000256" key="10">
    <source>
        <dbReference type="SAM" id="Phobius"/>
    </source>
</evidence>
<evidence type="ECO:0000256" key="2">
    <source>
        <dbReference type="ARBA" id="ARBA00004308"/>
    </source>
</evidence>
<dbReference type="InterPro" id="IPR036055">
    <property type="entry name" value="LDL_receptor-like_sf"/>
</dbReference>
<evidence type="ECO:0000256" key="8">
    <source>
        <dbReference type="PROSITE-ProRule" id="PRU00124"/>
    </source>
</evidence>
<keyword evidence="3 10" id="KW-0812">Transmembrane</keyword>
<reference evidence="11 12" key="1">
    <citation type="journal article" date="2017" name="Gigascience">
        <title>Genome sequence of the small brown planthopper, Laodelphax striatellus.</title>
        <authorList>
            <person name="Zhu J."/>
            <person name="Jiang F."/>
            <person name="Wang X."/>
            <person name="Yang P."/>
            <person name="Bao Y."/>
            <person name="Zhao W."/>
            <person name="Wang W."/>
            <person name="Lu H."/>
            <person name="Wang Q."/>
            <person name="Cui N."/>
            <person name="Li J."/>
            <person name="Chen X."/>
            <person name="Luo L."/>
            <person name="Yu J."/>
            <person name="Kang L."/>
            <person name="Cui F."/>
        </authorList>
    </citation>
    <scope>NUCLEOTIDE SEQUENCE [LARGE SCALE GENOMIC DNA]</scope>
    <source>
        <strain evidence="11">Lst14</strain>
    </source>
</reference>
<evidence type="ECO:0000256" key="3">
    <source>
        <dbReference type="ARBA" id="ARBA00022692"/>
    </source>
</evidence>
<feature type="disulfide bond" evidence="8">
    <location>
        <begin position="45"/>
        <end position="60"/>
    </location>
</feature>
<organism evidence="11 12">
    <name type="scientific">Laodelphax striatellus</name>
    <name type="common">Small brown planthopper</name>
    <name type="synonym">Delphax striatella</name>
    <dbReference type="NCBI Taxonomy" id="195883"/>
    <lineage>
        <taxon>Eukaryota</taxon>
        <taxon>Metazoa</taxon>
        <taxon>Ecdysozoa</taxon>
        <taxon>Arthropoda</taxon>
        <taxon>Hexapoda</taxon>
        <taxon>Insecta</taxon>
        <taxon>Pterygota</taxon>
        <taxon>Neoptera</taxon>
        <taxon>Paraneoptera</taxon>
        <taxon>Hemiptera</taxon>
        <taxon>Auchenorrhyncha</taxon>
        <taxon>Fulgoroidea</taxon>
        <taxon>Delphacidae</taxon>
        <taxon>Criomorphinae</taxon>
        <taxon>Laodelphax</taxon>
    </lineage>
</organism>
<evidence type="ECO:0000256" key="1">
    <source>
        <dbReference type="ARBA" id="ARBA00004167"/>
    </source>
</evidence>
<evidence type="ECO:0000256" key="6">
    <source>
        <dbReference type="ARBA" id="ARBA00023136"/>
    </source>
</evidence>
<evidence type="ECO:0000256" key="4">
    <source>
        <dbReference type="ARBA" id="ARBA00022737"/>
    </source>
</evidence>
<dbReference type="InParanoid" id="A0A482WK14"/>
<dbReference type="SMART" id="SM00192">
    <property type="entry name" value="LDLa"/>
    <property type="match status" value="3"/>
</dbReference>
<evidence type="ECO:0000313" key="12">
    <source>
        <dbReference type="Proteomes" id="UP000291343"/>
    </source>
</evidence>
<feature type="transmembrane region" description="Helical" evidence="10">
    <location>
        <begin position="145"/>
        <end position="168"/>
    </location>
</feature>
<keyword evidence="6 10" id="KW-0472">Membrane</keyword>
<evidence type="ECO:0000256" key="9">
    <source>
        <dbReference type="SAM" id="MobiDB-lite"/>
    </source>
</evidence>
<keyword evidence="4" id="KW-0677">Repeat</keyword>
<sequence>MRCDRVKQCPGGEDELHCPTHNVCPKGEIACSLRPKYCYKPQERCDGNFQCLFGEDEVGCVPGCELTRISCSNGEGCYEPGQRCDSRTDCTDESDEAGCPAELCAAMPDKRQCRNRRCLAARLWCDGSDDCGDASDEEACLQNSVITAAMMGALVGGLFLVLAVGYTIRYYGQRPPIAHSHLASQLRLRHSVSLPAHMDEEFLCREPPPAYSVAVADVRLPHAAAGGRRLHSGTSGRGGRPLLSVRRLPVHAPKPSSPVQHTGAPANSAHSQNAETAPPAPNNSYNCSDDTVQLIGA</sequence>
<proteinExistence type="predicted"/>
<dbReference type="Pfam" id="PF00057">
    <property type="entry name" value="Ldl_recept_a"/>
    <property type="match status" value="2"/>
</dbReference>
<comment type="caution">
    <text evidence="11">The sequence shown here is derived from an EMBL/GenBank/DDBJ whole genome shotgun (WGS) entry which is preliminary data.</text>
</comment>
<keyword evidence="7 8" id="KW-1015">Disulfide bond</keyword>
<feature type="disulfide bond" evidence="8">
    <location>
        <begin position="113"/>
        <end position="131"/>
    </location>
</feature>
<dbReference type="CDD" id="cd00112">
    <property type="entry name" value="LDLa"/>
    <property type="match status" value="2"/>
</dbReference>
<dbReference type="PRINTS" id="PR00261">
    <property type="entry name" value="LDLRECEPTOR"/>
</dbReference>
<evidence type="ECO:0000313" key="11">
    <source>
        <dbReference type="EMBL" id="RZF33823.1"/>
    </source>
</evidence>
<dbReference type="InterPro" id="IPR002172">
    <property type="entry name" value="LDrepeatLR_classA_rpt"/>
</dbReference>
<dbReference type="Gene3D" id="4.10.400.10">
    <property type="entry name" value="Low-density Lipoprotein Receptor"/>
    <property type="match status" value="3"/>
</dbReference>
<feature type="disulfide bond" evidence="8">
    <location>
        <begin position="125"/>
        <end position="140"/>
    </location>
</feature>
<dbReference type="OrthoDB" id="9988974at2759"/>
<evidence type="ECO:0000256" key="7">
    <source>
        <dbReference type="ARBA" id="ARBA00023157"/>
    </source>
</evidence>
<dbReference type="SUPFAM" id="SSF57424">
    <property type="entry name" value="LDL receptor-like module"/>
    <property type="match status" value="3"/>
</dbReference>
<feature type="region of interest" description="Disordered" evidence="9">
    <location>
        <begin position="250"/>
        <end position="290"/>
    </location>
</feature>
<gene>
    <name evidence="11" type="ORF">LSTR_LSTR010371</name>
</gene>
<keyword evidence="5 10" id="KW-1133">Transmembrane helix</keyword>
<dbReference type="PROSITE" id="PS50068">
    <property type="entry name" value="LDLRA_2"/>
    <property type="match status" value="3"/>
</dbReference>
<dbReference type="InterPro" id="IPR050685">
    <property type="entry name" value="LDLR"/>
</dbReference>
<dbReference type="GO" id="GO:0012505">
    <property type="term" value="C:endomembrane system"/>
    <property type="evidence" value="ECO:0007669"/>
    <property type="project" value="UniProtKB-SubCell"/>
</dbReference>
<dbReference type="GO" id="GO:0005886">
    <property type="term" value="C:plasma membrane"/>
    <property type="evidence" value="ECO:0007669"/>
    <property type="project" value="TreeGrafter"/>
</dbReference>
<feature type="disulfide bond" evidence="8">
    <location>
        <begin position="84"/>
        <end position="99"/>
    </location>
</feature>
<dbReference type="GO" id="GO:0016192">
    <property type="term" value="P:vesicle-mediated transport"/>
    <property type="evidence" value="ECO:0007669"/>
    <property type="project" value="UniProtKB-ARBA"/>
</dbReference>
<dbReference type="AlphaFoldDB" id="A0A482WK14"/>
<dbReference type="EMBL" id="QKKF02033246">
    <property type="protein sequence ID" value="RZF33823.1"/>
    <property type="molecule type" value="Genomic_DNA"/>
</dbReference>
<dbReference type="STRING" id="195883.A0A482WK14"/>
<comment type="subcellular location">
    <subcellularLocation>
        <location evidence="2">Endomembrane system</location>
    </subcellularLocation>
    <subcellularLocation>
        <location evidence="1">Membrane</location>
        <topology evidence="1">Single-pass membrane protein</topology>
    </subcellularLocation>
</comment>
<dbReference type="PANTHER" id="PTHR24270">
    <property type="entry name" value="LOW-DENSITY LIPOPROTEIN RECEPTOR-RELATED"/>
    <property type="match status" value="1"/>
</dbReference>
<dbReference type="PROSITE" id="PS01209">
    <property type="entry name" value="LDLRA_1"/>
    <property type="match status" value="1"/>
</dbReference>